<evidence type="ECO:0000313" key="2">
    <source>
        <dbReference type="Proteomes" id="UP000887458"/>
    </source>
</evidence>
<comment type="caution">
    <text evidence="1">The sequence shown here is derived from an EMBL/GenBank/DDBJ whole genome shotgun (WGS) entry which is preliminary data.</text>
</comment>
<dbReference type="Proteomes" id="UP000887458">
    <property type="component" value="Unassembled WGS sequence"/>
</dbReference>
<sequence>MIMMIVDTNCYILSNSSSSIDGGGGGGGGGGGNKCEYAKPNSRIANALVAGNPNERFGPSIELLFA</sequence>
<gene>
    <name evidence="1" type="ORF">DERP_011984</name>
</gene>
<protein>
    <submittedName>
        <fullName evidence="1">Uncharacterized protein</fullName>
    </submittedName>
</protein>
<dbReference type="EMBL" id="NJHN03000111">
    <property type="protein sequence ID" value="KAH9414337.1"/>
    <property type="molecule type" value="Genomic_DNA"/>
</dbReference>
<reference evidence="1 2" key="2">
    <citation type="journal article" date="2022" name="Mol. Biol. Evol.">
        <title>Comparative Genomics Reveals Insights into the Divergent Evolution of Astigmatic Mites and Household Pest Adaptations.</title>
        <authorList>
            <person name="Xiong Q."/>
            <person name="Wan A.T."/>
            <person name="Liu X."/>
            <person name="Fung C.S."/>
            <person name="Xiao X."/>
            <person name="Malainual N."/>
            <person name="Hou J."/>
            <person name="Wang L."/>
            <person name="Wang M."/>
            <person name="Yang K.Y."/>
            <person name="Cui Y."/>
            <person name="Leung E.L."/>
            <person name="Nong W."/>
            <person name="Shin S.K."/>
            <person name="Au S.W."/>
            <person name="Jeong K.Y."/>
            <person name="Chew F.T."/>
            <person name="Hui J.H."/>
            <person name="Leung T.F."/>
            <person name="Tungtrongchitr A."/>
            <person name="Zhong N."/>
            <person name="Liu Z."/>
            <person name="Tsui S.K."/>
        </authorList>
    </citation>
    <scope>NUCLEOTIDE SEQUENCE [LARGE SCALE GENOMIC DNA]</scope>
    <source>
        <strain evidence="1">Derp</strain>
    </source>
</reference>
<accession>A0ABQ8IVI6</accession>
<reference evidence="1 2" key="1">
    <citation type="journal article" date="2018" name="J. Allergy Clin. Immunol.">
        <title>High-quality assembly of Dermatophagoides pteronyssinus genome and transcriptome reveals a wide range of novel allergens.</title>
        <authorList>
            <person name="Liu X.Y."/>
            <person name="Yang K.Y."/>
            <person name="Wang M.Q."/>
            <person name="Kwok J.S."/>
            <person name="Zeng X."/>
            <person name="Yang Z."/>
            <person name="Xiao X.J."/>
            <person name="Lau C.P."/>
            <person name="Li Y."/>
            <person name="Huang Z.M."/>
            <person name="Ba J.G."/>
            <person name="Yim A.K."/>
            <person name="Ouyang C.Y."/>
            <person name="Ngai S.M."/>
            <person name="Chan T.F."/>
            <person name="Leung E.L."/>
            <person name="Liu L."/>
            <person name="Liu Z.G."/>
            <person name="Tsui S.K."/>
        </authorList>
    </citation>
    <scope>NUCLEOTIDE SEQUENCE [LARGE SCALE GENOMIC DNA]</scope>
    <source>
        <strain evidence="1">Derp</strain>
    </source>
</reference>
<proteinExistence type="predicted"/>
<keyword evidence="2" id="KW-1185">Reference proteome</keyword>
<name>A0ABQ8IVI6_DERPT</name>
<organism evidence="1 2">
    <name type="scientific">Dermatophagoides pteronyssinus</name>
    <name type="common">European house dust mite</name>
    <dbReference type="NCBI Taxonomy" id="6956"/>
    <lineage>
        <taxon>Eukaryota</taxon>
        <taxon>Metazoa</taxon>
        <taxon>Ecdysozoa</taxon>
        <taxon>Arthropoda</taxon>
        <taxon>Chelicerata</taxon>
        <taxon>Arachnida</taxon>
        <taxon>Acari</taxon>
        <taxon>Acariformes</taxon>
        <taxon>Sarcoptiformes</taxon>
        <taxon>Astigmata</taxon>
        <taxon>Psoroptidia</taxon>
        <taxon>Analgoidea</taxon>
        <taxon>Pyroglyphidae</taxon>
        <taxon>Dermatophagoidinae</taxon>
        <taxon>Dermatophagoides</taxon>
    </lineage>
</organism>
<evidence type="ECO:0000313" key="1">
    <source>
        <dbReference type="EMBL" id="KAH9414337.1"/>
    </source>
</evidence>